<proteinExistence type="predicted"/>
<reference evidence="1 2" key="1">
    <citation type="journal article" date="2012" name="Science">
        <title>Ecological populations of bacteria act as socially cohesive units of antibiotic production and resistance.</title>
        <authorList>
            <person name="Cordero O.X."/>
            <person name="Wildschutte H."/>
            <person name="Kirkup B."/>
            <person name="Proehl S."/>
            <person name="Ngo L."/>
            <person name="Hussain F."/>
            <person name="Le Roux F."/>
            <person name="Mincer T."/>
            <person name="Polz M.F."/>
        </authorList>
    </citation>
    <scope>NUCLEOTIDE SEQUENCE [LARGE SCALE GENOMIC DNA]</scope>
    <source>
        <strain evidence="1 2">FF-454</strain>
    </source>
</reference>
<gene>
    <name evidence="1" type="ORF">A1OK_20560</name>
</gene>
<dbReference type="SUPFAM" id="SSF158675">
    <property type="entry name" value="Sama2622-like"/>
    <property type="match status" value="1"/>
</dbReference>
<protein>
    <recommendedName>
        <fullName evidence="3">DUF3069 domain-containing protein</fullName>
    </recommendedName>
</protein>
<dbReference type="InterPro" id="IPR021422">
    <property type="entry name" value="DUF3069"/>
</dbReference>
<dbReference type="RefSeq" id="WP_016958681.1">
    <property type="nucleotide sequence ID" value="NZ_AJWN02000032.1"/>
</dbReference>
<organism evidence="1 2">
    <name type="scientific">Enterovibrio norvegicus FF-454</name>
    <dbReference type="NCBI Taxonomy" id="1185651"/>
    <lineage>
        <taxon>Bacteria</taxon>
        <taxon>Pseudomonadati</taxon>
        <taxon>Pseudomonadota</taxon>
        <taxon>Gammaproteobacteria</taxon>
        <taxon>Vibrionales</taxon>
        <taxon>Vibrionaceae</taxon>
        <taxon>Enterovibrio</taxon>
    </lineage>
</organism>
<evidence type="ECO:0008006" key="3">
    <source>
        <dbReference type="Google" id="ProtNLM"/>
    </source>
</evidence>
<keyword evidence="2" id="KW-1185">Reference proteome</keyword>
<dbReference type="Pfam" id="PF11269">
    <property type="entry name" value="DUF3069"/>
    <property type="match status" value="1"/>
</dbReference>
<comment type="caution">
    <text evidence="1">The sequence shown here is derived from an EMBL/GenBank/DDBJ whole genome shotgun (WGS) entry which is preliminary data.</text>
</comment>
<dbReference type="InterPro" id="IPR023132">
    <property type="entry name" value="Sama2622-like_sf"/>
</dbReference>
<evidence type="ECO:0000313" key="1">
    <source>
        <dbReference type="EMBL" id="OEE62977.1"/>
    </source>
</evidence>
<name>A0A1E5CC23_9GAMM</name>
<dbReference type="EMBL" id="AJWN02000032">
    <property type="protein sequence ID" value="OEE62977.1"/>
    <property type="molecule type" value="Genomic_DNA"/>
</dbReference>
<accession>A0A1E5CC23</accession>
<dbReference type="Proteomes" id="UP000095039">
    <property type="component" value="Unassembled WGS sequence"/>
</dbReference>
<dbReference type="AlphaFoldDB" id="A0A1E5CC23"/>
<evidence type="ECO:0000313" key="2">
    <source>
        <dbReference type="Proteomes" id="UP000095039"/>
    </source>
</evidence>
<sequence length="144" mass="16576">MSEQATPTLETVNLEDLSAELQQVIKYEKVPVELFNMLASVHEASEDVVRETWNTMPASAQNILDNFEQFHALVSLSQSYAGIDFMTEAQDMKFDDMTDEQTQDYKAGLLDKLLHNCVKDLAKQLKQARLKPVMKREFREIFTK</sequence>